<organism evidence="2 3">
    <name type="scientific">Gordonia phage Aleemily</name>
    <dbReference type="NCBI Taxonomy" id="2965181"/>
    <lineage>
        <taxon>Viruses</taxon>
        <taxon>Duplodnaviria</taxon>
        <taxon>Heunggongvirae</taxon>
        <taxon>Uroviricota</taxon>
        <taxon>Caudoviricetes</taxon>
        <taxon>Kruegerviridae</taxon>
        <taxon>Cafassovirus</taxon>
        <taxon>Cafassovirus aleemily</taxon>
    </lineage>
</organism>
<name>A0A9E7QBY9_9CAUD</name>
<feature type="compositionally biased region" description="Basic and acidic residues" evidence="1">
    <location>
        <begin position="43"/>
        <end position="54"/>
    </location>
</feature>
<sequence length="183" mass="20298">MSDYTDSVIERTERTLRDYADDYADPDAQFGPILAGLVEPHNDLSRHTSRRETQARTAVARRSTRTESESMTTALVSTDLAAKIADRWGKGAPAVIDKSPLEMIPEPAKLTVLTFSKRYPTSPKTYLFAALKVRKNQWTLTGRESGTYTWAQLLQFIGDGSSDGLGVRTIRIATGWQAVADDE</sequence>
<reference evidence="2" key="1">
    <citation type="submission" date="2022-07" db="EMBL/GenBank/DDBJ databases">
        <authorList>
            <person name="Basulto B.M."/>
            <person name="Goecke B.E."/>
            <person name="Engstrom E.M."/>
            <person name="Moore Y."/>
            <person name="Pitman H.D."/>
            <person name="Schroeder M.D."/>
            <person name="Simpson G.E."/>
            <person name="Welch N."/>
            <person name="Tibbetts T.J."/>
            <person name="Butela K.A."/>
            <person name="Garlena R.A."/>
            <person name="Russell D.A."/>
            <person name="Jacobs-Sera D."/>
            <person name="Hatfull G.F."/>
        </authorList>
    </citation>
    <scope>NUCLEOTIDE SEQUENCE</scope>
</reference>
<evidence type="ECO:0000256" key="1">
    <source>
        <dbReference type="SAM" id="MobiDB-lite"/>
    </source>
</evidence>
<dbReference type="EMBL" id="ON970578">
    <property type="protein sequence ID" value="UVK59804.1"/>
    <property type="molecule type" value="Genomic_DNA"/>
</dbReference>
<proteinExistence type="predicted"/>
<protein>
    <submittedName>
        <fullName evidence="2">Uncharacterized protein</fullName>
    </submittedName>
</protein>
<keyword evidence="3" id="KW-1185">Reference proteome</keyword>
<gene>
    <name evidence="2" type="primary">64</name>
    <name evidence="2" type="ORF">SEA_ALEEMILY_64</name>
</gene>
<evidence type="ECO:0000313" key="3">
    <source>
        <dbReference type="Proteomes" id="UP001059192"/>
    </source>
</evidence>
<feature type="region of interest" description="Disordered" evidence="1">
    <location>
        <begin position="43"/>
        <end position="70"/>
    </location>
</feature>
<accession>A0A9E7QBY9</accession>
<evidence type="ECO:0000313" key="2">
    <source>
        <dbReference type="EMBL" id="UVK59804.1"/>
    </source>
</evidence>
<dbReference type="Proteomes" id="UP001059192">
    <property type="component" value="Segment"/>
</dbReference>